<dbReference type="SMART" id="SM00487">
    <property type="entry name" value="DEXDc"/>
    <property type="match status" value="1"/>
</dbReference>
<dbReference type="InterPro" id="IPR014001">
    <property type="entry name" value="Helicase_ATP-bd"/>
</dbReference>
<dbReference type="Gene3D" id="3.40.50.300">
    <property type="entry name" value="P-loop containing nucleotide triphosphate hydrolases"/>
    <property type="match status" value="2"/>
</dbReference>
<dbReference type="HOGENOM" id="CLU_007363_0_0_3"/>
<dbReference type="PANTHER" id="PTHR47396:SF1">
    <property type="entry name" value="ATP-DEPENDENT HELICASE IRC3-RELATED"/>
    <property type="match status" value="1"/>
</dbReference>
<dbReference type="InterPro" id="IPR001650">
    <property type="entry name" value="Helicase_C-like"/>
</dbReference>
<dbReference type="InterPro" id="IPR050742">
    <property type="entry name" value="Helicase_Restrict-Modif_Enz"/>
</dbReference>
<dbReference type="CDD" id="cd18799">
    <property type="entry name" value="SF2_C_EcoAI-like"/>
    <property type="match status" value="1"/>
</dbReference>
<dbReference type="REBASE" id="58206">
    <property type="entry name" value="Acy7122ORF585P"/>
</dbReference>
<dbReference type="InterPro" id="IPR006935">
    <property type="entry name" value="Helicase/UvrB_N"/>
</dbReference>
<dbReference type="Pfam" id="PF13643">
    <property type="entry name" value="DUF4145"/>
    <property type="match status" value="1"/>
</dbReference>
<dbReference type="PROSITE" id="PS51192">
    <property type="entry name" value="HELICASE_ATP_BIND_1"/>
    <property type="match status" value="1"/>
</dbReference>
<dbReference type="SMART" id="SM00490">
    <property type="entry name" value="HELICc"/>
    <property type="match status" value="1"/>
</dbReference>
<dbReference type="InterPro" id="IPR027417">
    <property type="entry name" value="P-loop_NTPase"/>
</dbReference>
<dbReference type="Pfam" id="PF04851">
    <property type="entry name" value="ResIII"/>
    <property type="match status" value="1"/>
</dbReference>
<accession>K9ZAI6</accession>
<keyword evidence="5" id="KW-1185">Reference proteome</keyword>
<evidence type="ECO:0000256" key="1">
    <source>
        <dbReference type="SAM" id="Coils"/>
    </source>
</evidence>
<dbReference type="EC" id="3.1.21.3" evidence="4"/>
<dbReference type="EMBL" id="CP003659">
    <property type="protein sequence ID" value="AFZ56181.1"/>
    <property type="molecule type" value="Genomic_DNA"/>
</dbReference>
<dbReference type="Proteomes" id="UP000010474">
    <property type="component" value="Chromosome"/>
</dbReference>
<dbReference type="InterPro" id="IPR013670">
    <property type="entry name" value="EcoEI_R_C_dom"/>
</dbReference>
<dbReference type="eggNOG" id="COG4096">
    <property type="taxonomic scope" value="Bacteria"/>
</dbReference>
<dbReference type="InterPro" id="IPR025285">
    <property type="entry name" value="DUF4145"/>
</dbReference>
<dbReference type="Pfam" id="PF00271">
    <property type="entry name" value="Helicase_C"/>
    <property type="match status" value="1"/>
</dbReference>
<evidence type="ECO:0000259" key="3">
    <source>
        <dbReference type="PROSITE" id="PS51194"/>
    </source>
</evidence>
<gene>
    <name evidence="4" type="ordered locus">Anacy_0587</name>
</gene>
<dbReference type="GO" id="GO:0009035">
    <property type="term" value="F:type I site-specific deoxyribonuclease activity"/>
    <property type="evidence" value="ECO:0007669"/>
    <property type="project" value="UniProtKB-EC"/>
</dbReference>
<dbReference type="PROSITE" id="PS51194">
    <property type="entry name" value="HELICASE_CTER"/>
    <property type="match status" value="1"/>
</dbReference>
<dbReference type="GO" id="GO:0003677">
    <property type="term" value="F:DNA binding"/>
    <property type="evidence" value="ECO:0007669"/>
    <property type="project" value="InterPro"/>
</dbReference>
<keyword evidence="1" id="KW-0175">Coiled coil</keyword>
<dbReference type="KEGG" id="acy:Anacy_0587"/>
<proteinExistence type="predicted"/>
<dbReference type="GO" id="GO:0005524">
    <property type="term" value="F:ATP binding"/>
    <property type="evidence" value="ECO:0007669"/>
    <property type="project" value="InterPro"/>
</dbReference>
<evidence type="ECO:0000259" key="2">
    <source>
        <dbReference type="PROSITE" id="PS51192"/>
    </source>
</evidence>
<dbReference type="SUPFAM" id="SSF52540">
    <property type="entry name" value="P-loop containing nucleoside triphosphate hydrolases"/>
    <property type="match status" value="1"/>
</dbReference>
<feature type="domain" description="Helicase C-terminal" evidence="3">
    <location>
        <begin position="695"/>
        <end position="856"/>
    </location>
</feature>
<dbReference type="AlphaFoldDB" id="K9ZAI6"/>
<feature type="coiled-coil region" evidence="1">
    <location>
        <begin position="157"/>
        <end position="226"/>
    </location>
</feature>
<evidence type="ECO:0000313" key="4">
    <source>
        <dbReference type="EMBL" id="AFZ56181.1"/>
    </source>
</evidence>
<dbReference type="Pfam" id="PF08463">
    <property type="entry name" value="EcoEI_R_C"/>
    <property type="match status" value="1"/>
</dbReference>
<protein>
    <submittedName>
        <fullName evidence="4">Type I site-specific deoxyribonuclease</fullName>
        <ecNumber evidence="4">3.1.21.3</ecNumber>
    </submittedName>
</protein>
<dbReference type="Gene3D" id="3.90.1570.30">
    <property type="match status" value="1"/>
</dbReference>
<dbReference type="STRING" id="272123.Anacy_0587"/>
<organism evidence="4 5">
    <name type="scientific">Anabaena cylindrica (strain ATCC 27899 / PCC 7122)</name>
    <dbReference type="NCBI Taxonomy" id="272123"/>
    <lineage>
        <taxon>Bacteria</taxon>
        <taxon>Bacillati</taxon>
        <taxon>Cyanobacteriota</taxon>
        <taxon>Cyanophyceae</taxon>
        <taxon>Nostocales</taxon>
        <taxon>Nostocaceae</taxon>
        <taxon>Anabaena</taxon>
    </lineage>
</organism>
<feature type="domain" description="Helicase ATP-binding" evidence="2">
    <location>
        <begin position="434"/>
        <end position="619"/>
    </location>
</feature>
<dbReference type="CDD" id="cd18032">
    <property type="entry name" value="DEXHc_RE_I_III_res"/>
    <property type="match status" value="1"/>
</dbReference>
<sequence length="1122" mass="127535">MKLTGQILSKASMPESLNFSFLAVHDIQLVRLATLAERYFADDPNTCLIKLRQFGELLAQLAAANIGLYELENEKQIDLLNRLRDRGLLKGEVDRLFHELRKIGNTATHELSGNHRTALSGLKYARVLGIWFHRVFTKNPNFAPDPFIPPPDPKIETESLKAELARLRDEVKEKLSAVELAQTLAEIEAQRRIVAEDLAREAESKIQEVLNHLNEIQAQAKKKSQQTIQQTITQAQISESDVLLDERETRKLIDAQLQAAKWEADSEALTYQNGVRPQKGRNLAIAEYPTANGRADYALFCGLQIVGVVEAKRQSKDVSEGALNQAKRYSEGFQIEGEIFSSGSGNKYKVPFVFATNGRPYLQQLQTKSGIWFCDLRRPTNLRVCLSTWYSPQGLLDALSQDIDQAHTRLTQEGFNYGLQLRDYQIRAIQAVESALSRENRVLLLAMATGTGKTKTCIALVYRLLKTKRFRRILFLVDRTALGEQTDNAFKDSRMENLQSFADIFEIKGLKDTEIDRDTKVHISTVQGMVKRVLYPSDSTSVITADQYDCIVVDECHRGYLLDRELSDREIEFRDFNDYVSKYRRVLEHFDAVKIGLTATPALHTTQIFGKPVYTYGYKEAVIDGWLIDHEPPFQIRTKLSEEGMVWNPGEEMEFFNPQTGKLDLVHAPDEVKIEVEQFNRKVITEDFNRVVCEALAQHIDPSLPEKTLIFCATDGHADIVVNQLKQAFQDTYGSVEDDAIVKITGNADKPLELIRKFRNEVNPKVAVTVDLLTTGIDVPPICNLVFIRRVNSRILYEQMLGRATRLCHDIGKEVFKIFDAVRLYEAIAPVSSMKPVVVNPNISFTQLVEELETVNNPDALETVINQLLAKIQRKRRYLSANSQEQLEAIAGMPIPNMVSHLKQSTPQQVKEWWEQRKTLAQILDRRDGGNKPILVSRHSDELIGIERGYGNAERPEDYLDSFRAFLLENMNKIPALIVVTQRPRELTRAQLKELRMRLDTAGYTETNLKTAWRETTNEDIAASIIGFIRQATLGDALIPYTERVDRAMKKILASQPWTPPQRKWLERIGKQLKAETIVDREALDKGEFKAQGGGFDRLNTVFDGDLENIVIQIHESIWNVA</sequence>
<dbReference type="GO" id="GO:0006304">
    <property type="term" value="P:DNA modification"/>
    <property type="evidence" value="ECO:0007669"/>
    <property type="project" value="InterPro"/>
</dbReference>
<dbReference type="PATRIC" id="fig|272123.3.peg.641"/>
<keyword evidence="4" id="KW-0378">Hydrolase</keyword>
<name>K9ZAI6_ANACC</name>
<dbReference type="PANTHER" id="PTHR47396">
    <property type="entry name" value="TYPE I RESTRICTION ENZYME ECOKI R PROTEIN"/>
    <property type="match status" value="1"/>
</dbReference>
<dbReference type="GO" id="GO:0005829">
    <property type="term" value="C:cytosol"/>
    <property type="evidence" value="ECO:0007669"/>
    <property type="project" value="TreeGrafter"/>
</dbReference>
<dbReference type="NCBIfam" id="NF008521">
    <property type="entry name" value="PRK11448.1"/>
    <property type="match status" value="1"/>
</dbReference>
<evidence type="ECO:0000313" key="5">
    <source>
        <dbReference type="Proteomes" id="UP000010474"/>
    </source>
</evidence>
<reference evidence="5" key="1">
    <citation type="journal article" date="2013" name="Proc. Natl. Acad. Sci. U.S.A.">
        <title>Improving the coverage of the cyanobacterial phylum using diversity-driven genome sequencing.</title>
        <authorList>
            <person name="Shih P.M."/>
            <person name="Wu D."/>
            <person name="Latifi A."/>
            <person name="Axen S.D."/>
            <person name="Fewer D.P."/>
            <person name="Talla E."/>
            <person name="Calteau A."/>
            <person name="Cai F."/>
            <person name="Tandeau de Marsac N."/>
            <person name="Rippka R."/>
            <person name="Herdman M."/>
            <person name="Sivonen K."/>
            <person name="Coursin T."/>
            <person name="Laurent T."/>
            <person name="Goodwin L."/>
            <person name="Nolan M."/>
            <person name="Davenport K.W."/>
            <person name="Han C.S."/>
            <person name="Rubin E.M."/>
            <person name="Eisen J.A."/>
            <person name="Woyke T."/>
            <person name="Gugger M."/>
            <person name="Kerfeld C.A."/>
        </authorList>
    </citation>
    <scope>NUCLEOTIDE SEQUENCE [LARGE SCALE GENOMIC DNA]</scope>
    <source>
        <strain evidence="5">ATCC 27899 / PCC 7122</strain>
    </source>
</reference>